<dbReference type="CDD" id="cd03221">
    <property type="entry name" value="ABCF_EF-3"/>
    <property type="match status" value="2"/>
</dbReference>
<sequence>MTILEANYIEKYVRDRMLFKAEQLKIEESDRIGLVGKNGSGKTTLLTILSGNGEADEGTIMTHSTRYLLPQLKEAKSKKSGGEVTKEYIDKALMQKADILFADEPTTHLDTNWMEELENRLKKYRGAIVLVSHDRYFLDQLCTKIWEIDEGSINEYKGNYSSYIKQKELLRKQHQEKYEAYMEKKEQLEKAIQLKERKAAKVTNPSPKKLSTSETREAKPYFAKLQKKMHQNIKALEKRVEKLDEVEKPKKQTAIKMDIPNQEKMKGKTILRATDLSMQFGKRILWKPASFEIKAGEKAAIIGKNGAGKTTLLKQLMHERKEVSLSPSVKLGYFSQNLDILEQEQSILENVMKSSFQEESMVRTVLARLHFLREDVFKPVRVLSGGERVKVAFAKVFLSDMNVLVMDEPTNFLDIEALEALESLLTDYEGTILFVSHDRRFIENIATRIIEISNQSITAFDGGYRDFLERNRESTRDFVKDELLQVETKLSEVISRLSESPTEELDLEFKALVAERKRLQDLKKE</sequence>
<dbReference type="GO" id="GO:0016887">
    <property type="term" value="F:ATP hydrolysis activity"/>
    <property type="evidence" value="ECO:0007669"/>
    <property type="project" value="InterPro"/>
</dbReference>
<dbReference type="Pfam" id="PF00005">
    <property type="entry name" value="ABC_tran"/>
    <property type="match status" value="2"/>
</dbReference>
<keyword evidence="2" id="KW-0067">ATP-binding</keyword>
<gene>
    <name evidence="5" type="ORF">AM592_01050</name>
</gene>
<name>A0A0M4FRG9_9BACI</name>
<feature type="domain" description="ABC transporter" evidence="4">
    <location>
        <begin position="4"/>
        <end position="175"/>
    </location>
</feature>
<evidence type="ECO:0000259" key="4">
    <source>
        <dbReference type="PROSITE" id="PS50893"/>
    </source>
</evidence>
<organism evidence="5 6">
    <name type="scientific">Bacillus gobiensis</name>
    <dbReference type="NCBI Taxonomy" id="1441095"/>
    <lineage>
        <taxon>Bacteria</taxon>
        <taxon>Bacillati</taxon>
        <taxon>Bacillota</taxon>
        <taxon>Bacilli</taxon>
        <taxon>Bacillales</taxon>
        <taxon>Bacillaceae</taxon>
        <taxon>Bacillus</taxon>
    </lineage>
</organism>
<evidence type="ECO:0000256" key="3">
    <source>
        <dbReference type="SAM" id="Coils"/>
    </source>
</evidence>
<dbReference type="PROSITE" id="PS00211">
    <property type="entry name" value="ABC_TRANSPORTER_1"/>
    <property type="match status" value="1"/>
</dbReference>
<evidence type="ECO:0000313" key="5">
    <source>
        <dbReference type="EMBL" id="ALC80343.1"/>
    </source>
</evidence>
<feature type="coiled-coil region" evidence="3">
    <location>
        <begin position="114"/>
        <end position="198"/>
    </location>
</feature>
<dbReference type="OrthoDB" id="9760950at2"/>
<dbReference type="SMART" id="SM00382">
    <property type="entry name" value="AAA"/>
    <property type="match status" value="2"/>
</dbReference>
<accession>A0A0M4FRG9</accession>
<dbReference type="InterPro" id="IPR003593">
    <property type="entry name" value="AAA+_ATPase"/>
</dbReference>
<keyword evidence="3" id="KW-0175">Coiled coil</keyword>
<dbReference type="PANTHER" id="PTHR42855">
    <property type="entry name" value="ABC TRANSPORTER ATP-BINDING SUBUNIT"/>
    <property type="match status" value="1"/>
</dbReference>
<keyword evidence="1" id="KW-0547">Nucleotide-binding</keyword>
<reference evidence="5 6" key="2">
    <citation type="journal article" date="2016" name="Int. J. Syst. Evol. Microbiol.">
        <title>Bacillus gobiensis sp. nov., isolated from a soil sample.</title>
        <authorList>
            <person name="Liu B."/>
            <person name="Liu G.H."/>
            <person name="Cetin S."/>
            <person name="Schumann P."/>
            <person name="Pan Z.Z."/>
            <person name="Chen Q.Q."/>
        </authorList>
    </citation>
    <scope>NUCLEOTIDE SEQUENCE [LARGE SCALE GENOMIC DNA]</scope>
    <source>
        <strain evidence="5 6">FJAT-4402</strain>
    </source>
</reference>
<dbReference type="EMBL" id="CP012600">
    <property type="protein sequence ID" value="ALC80343.1"/>
    <property type="molecule type" value="Genomic_DNA"/>
</dbReference>
<dbReference type="InterPro" id="IPR051309">
    <property type="entry name" value="ABCF_ATPase"/>
</dbReference>
<proteinExistence type="predicted"/>
<dbReference type="Proteomes" id="UP000067625">
    <property type="component" value="Chromosome"/>
</dbReference>
<protein>
    <submittedName>
        <fullName evidence="5">ABC transporter</fullName>
    </submittedName>
</protein>
<dbReference type="SUPFAM" id="SSF52540">
    <property type="entry name" value="P-loop containing nucleoside triphosphate hydrolases"/>
    <property type="match status" value="2"/>
</dbReference>
<dbReference type="Gene3D" id="3.40.50.300">
    <property type="entry name" value="P-loop containing nucleotide triphosphate hydrolases"/>
    <property type="match status" value="3"/>
</dbReference>
<dbReference type="RefSeq" id="WP_053602069.1">
    <property type="nucleotide sequence ID" value="NZ_CP012600.1"/>
</dbReference>
<dbReference type="InterPro" id="IPR032781">
    <property type="entry name" value="ABC_tran_Xtn"/>
</dbReference>
<evidence type="ECO:0000256" key="2">
    <source>
        <dbReference type="ARBA" id="ARBA00022840"/>
    </source>
</evidence>
<dbReference type="STRING" id="1441095.AM592_01050"/>
<reference evidence="6" key="1">
    <citation type="submission" date="2015-08" db="EMBL/GenBank/DDBJ databases">
        <title>Genome sequencing project for genomic taxonomy and phylogenomics of Bacillus-like bacteria.</title>
        <authorList>
            <person name="Liu B."/>
            <person name="Wang J."/>
            <person name="Zhu Y."/>
            <person name="Liu G."/>
            <person name="Chen Q."/>
            <person name="Chen Z."/>
            <person name="Lan J."/>
            <person name="Che J."/>
            <person name="Ge C."/>
            <person name="Shi H."/>
            <person name="Pan Z."/>
            <person name="Liu X."/>
        </authorList>
    </citation>
    <scope>NUCLEOTIDE SEQUENCE [LARGE SCALE GENOMIC DNA]</scope>
    <source>
        <strain evidence="6">FJAT-4402</strain>
    </source>
</reference>
<evidence type="ECO:0000313" key="6">
    <source>
        <dbReference type="Proteomes" id="UP000067625"/>
    </source>
</evidence>
<dbReference type="InterPro" id="IPR003439">
    <property type="entry name" value="ABC_transporter-like_ATP-bd"/>
</dbReference>
<dbReference type="PANTHER" id="PTHR42855:SF2">
    <property type="entry name" value="DRUG RESISTANCE ABC TRANSPORTER,ATP-BINDING PROTEIN"/>
    <property type="match status" value="1"/>
</dbReference>
<feature type="domain" description="ABC transporter" evidence="4">
    <location>
        <begin position="271"/>
        <end position="479"/>
    </location>
</feature>
<dbReference type="InterPro" id="IPR017871">
    <property type="entry name" value="ABC_transporter-like_CS"/>
</dbReference>
<dbReference type="AlphaFoldDB" id="A0A0M4FRG9"/>
<evidence type="ECO:0000256" key="1">
    <source>
        <dbReference type="ARBA" id="ARBA00022741"/>
    </source>
</evidence>
<dbReference type="PATRIC" id="fig|1441095.3.peg.234"/>
<dbReference type="GO" id="GO:0005524">
    <property type="term" value="F:ATP binding"/>
    <property type="evidence" value="ECO:0007669"/>
    <property type="project" value="UniProtKB-KW"/>
</dbReference>
<dbReference type="NCBIfam" id="NF000355">
    <property type="entry name" value="ribo_prot_ABC_F"/>
    <property type="match status" value="1"/>
</dbReference>
<dbReference type="InterPro" id="IPR027417">
    <property type="entry name" value="P-loop_NTPase"/>
</dbReference>
<dbReference type="NCBIfam" id="NF000170">
    <property type="entry name" value="ABCF_Vga_all"/>
    <property type="match status" value="1"/>
</dbReference>
<dbReference type="Pfam" id="PF12848">
    <property type="entry name" value="ABC_tran_Xtn"/>
    <property type="match status" value="1"/>
</dbReference>
<dbReference type="PROSITE" id="PS50893">
    <property type="entry name" value="ABC_TRANSPORTER_2"/>
    <property type="match status" value="2"/>
</dbReference>
<keyword evidence="6" id="KW-1185">Reference proteome</keyword>